<comment type="caution">
    <text evidence="1">The sequence shown here is derived from an EMBL/GenBank/DDBJ whole genome shotgun (WGS) entry which is preliminary data.</text>
</comment>
<dbReference type="InterPro" id="IPR019694">
    <property type="entry name" value="Phage_HP1_Orf23"/>
</dbReference>
<organism evidence="1 2">
    <name type="scientific">Mesonia hippocampi</name>
    <dbReference type="NCBI Taxonomy" id="1628250"/>
    <lineage>
        <taxon>Bacteria</taxon>
        <taxon>Pseudomonadati</taxon>
        <taxon>Bacteroidota</taxon>
        <taxon>Flavobacteriia</taxon>
        <taxon>Flavobacteriales</taxon>
        <taxon>Flavobacteriaceae</taxon>
        <taxon>Mesonia</taxon>
    </lineage>
</organism>
<evidence type="ECO:0000313" key="2">
    <source>
        <dbReference type="Proteomes" id="UP000553034"/>
    </source>
</evidence>
<dbReference type="Proteomes" id="UP000553034">
    <property type="component" value="Unassembled WGS sequence"/>
</dbReference>
<keyword evidence="2" id="KW-1185">Reference proteome</keyword>
<evidence type="ECO:0008006" key="3">
    <source>
        <dbReference type="Google" id="ProtNLM"/>
    </source>
</evidence>
<reference evidence="1 2" key="1">
    <citation type="submission" date="2020-08" db="EMBL/GenBank/DDBJ databases">
        <title>Genomic Encyclopedia of Type Strains, Phase IV (KMG-IV): sequencing the most valuable type-strain genomes for metagenomic binning, comparative biology and taxonomic classification.</title>
        <authorList>
            <person name="Goeker M."/>
        </authorList>
    </citation>
    <scope>NUCLEOTIDE SEQUENCE [LARGE SCALE GENOMIC DNA]</scope>
    <source>
        <strain evidence="1 2">DSM 29568</strain>
    </source>
</reference>
<accession>A0A840ER89</accession>
<name>A0A840ER89_9FLAO</name>
<dbReference type="Pfam" id="PF10758">
    <property type="entry name" value="DUF2586"/>
    <property type="match status" value="1"/>
</dbReference>
<dbReference type="EMBL" id="JACIFO010000001">
    <property type="protein sequence ID" value="MBB4117866.1"/>
    <property type="molecule type" value="Genomic_DNA"/>
</dbReference>
<protein>
    <recommendedName>
        <fullName evidence="3">Tail sheath protein</fullName>
    </recommendedName>
</protein>
<dbReference type="RefSeq" id="WP_183475521.1">
    <property type="nucleotide sequence ID" value="NZ_JACIFO010000001.1"/>
</dbReference>
<proteinExistence type="predicted"/>
<evidence type="ECO:0000313" key="1">
    <source>
        <dbReference type="EMBL" id="MBB4117866.1"/>
    </source>
</evidence>
<dbReference type="AlphaFoldDB" id="A0A840ER89"/>
<sequence>MSGLPKVTININNDRLGQTNQTEDTIAGMIITGSTVAGTNNITVGTANQIFSLESAEAIGITKDGTNSFAYNAIKEFYAKAGKGAELWLMLTTASIKMSEQLDTTGSYAPTLLNAASGRIRTLVVSQKSNTGITTGNGLDEDVDLAVTKAQELANAHANKYKPLRVIIDGKDFTGTVADLKDYKKASSNRVAILLGNASAGKNAAVGMILGKIAANPVQRSIGRVRDGDLGIVAAYLNNGEAIETLEDAWEAIHNKGYIFLRTIPGKAGYFFTDDPTLTSDSDDLSSLKRVAVIDKATLIALSVYTENILDEIPLAENGQISPALIGNWRSDIEAAINQQMTVEGEISGVRASIDPSQDILGTNEFKVTLDILPVGYSKYISIDLGFTTSLTSN</sequence>
<gene>
    <name evidence="1" type="ORF">GGR32_000138</name>
</gene>